<dbReference type="PROSITE" id="PS51318">
    <property type="entry name" value="TAT"/>
    <property type="match status" value="1"/>
</dbReference>
<keyword evidence="3" id="KW-1185">Reference proteome</keyword>
<dbReference type="SUPFAM" id="SSF110296">
    <property type="entry name" value="Oligoxyloglucan reducing end-specific cellobiohydrolase"/>
    <property type="match status" value="1"/>
</dbReference>
<dbReference type="RefSeq" id="WP_340605795.1">
    <property type="nucleotide sequence ID" value="NZ_JBBMXV010000007.1"/>
</dbReference>
<feature type="region of interest" description="Disordered" evidence="1">
    <location>
        <begin position="599"/>
        <end position="618"/>
    </location>
</feature>
<accession>A0ABD5V6X4</accession>
<evidence type="ECO:0000256" key="1">
    <source>
        <dbReference type="SAM" id="MobiDB-lite"/>
    </source>
</evidence>
<proteinExistence type="predicted"/>
<gene>
    <name evidence="2" type="ORF">ACFQGH_18650</name>
</gene>
<dbReference type="EMBL" id="JBHSXQ010000007">
    <property type="protein sequence ID" value="MFC6907205.1"/>
    <property type="molecule type" value="Genomic_DNA"/>
</dbReference>
<dbReference type="Pfam" id="PF15892">
    <property type="entry name" value="BNR_4"/>
    <property type="match status" value="1"/>
</dbReference>
<name>A0ABD5V6X4_9EURY</name>
<organism evidence="2 3">
    <name type="scientific">Halalkalicoccus tibetensis</name>
    <dbReference type="NCBI Taxonomy" id="175632"/>
    <lineage>
        <taxon>Archaea</taxon>
        <taxon>Methanobacteriati</taxon>
        <taxon>Methanobacteriota</taxon>
        <taxon>Stenosarchaea group</taxon>
        <taxon>Halobacteria</taxon>
        <taxon>Halobacteriales</taxon>
        <taxon>Halococcaceae</taxon>
        <taxon>Halalkalicoccus</taxon>
    </lineage>
</organism>
<evidence type="ECO:0000313" key="3">
    <source>
        <dbReference type="Proteomes" id="UP001596312"/>
    </source>
</evidence>
<dbReference type="Gene3D" id="2.120.10.10">
    <property type="match status" value="1"/>
</dbReference>
<evidence type="ECO:0000313" key="2">
    <source>
        <dbReference type="EMBL" id="MFC6907205.1"/>
    </source>
</evidence>
<comment type="caution">
    <text evidence="2">The sequence shown here is derived from an EMBL/GenBank/DDBJ whole genome shotgun (WGS) entry which is preliminary data.</text>
</comment>
<protein>
    <submittedName>
        <fullName evidence="2">BNR repeat-containing protein</fullName>
    </submittedName>
</protein>
<sequence>MDAIQRRTFLATSGLISAAGVFGVGTTAARAGLDSGAGSQSALSRSVLTEAGLGNAQTDTPPFMPRLTTYNGRQYFAYWTHPGELVVAARDLPDGEWEQHGLGIEIDVRDGHWTPAIGVGPDGHLFLNYNTRDSEILWLRSQEPEEITDWSDEQIGMTGKYEESVTYVEFTRLQDGTLLEAHREGASGVGEWIMNRWDPDAKAWEPLQHPLVDGEGEFNSYMWNLIESSDGTLHYFFNFRETWDVETNVDLSYARSTDGGETWEHSDGTSYNLPITFGDTEVVDPIEPDSNFINQGWASYDPRNDAPHVTYYRDDEDGYTQIYHAYRDLDAEAWVTESATSREDDVNLGGGGVVSSPIGRMGIVVGNDGDVHILTRDFEQGGWPLLVEKLDGEWQTSVLYRRNMTWSDIHIDRERWRTDRVLSFVDHQQNVGDVPWSAESLLSVTDVDPAQLDRTDRTVEQTDFEPDAGDLTTYASTALADAPATTTSTEFVDVSAALALTETTVPASPVYARATVDLETTEDATEAAARVVVHGKHGTTTGDPVVHSGGDDPETLTTKWVRIPQAMRAGYATLEFRSESDESIARIGDTTLEVAYRDPLPHGETVSPSPSGGTEKPLPHMVTVDTTGLEETSPVATAIGKFEDTPTSLEIRRATAAAPLYARVTARIEPHEDADADAAVRLATTSANGKTTEYGEPVTVDDGPGLRTTGWQAVPSTFNGGTVTLQASNARITAATLELAIRNKI</sequence>
<dbReference type="AlphaFoldDB" id="A0ABD5V6X4"/>
<dbReference type="Proteomes" id="UP001596312">
    <property type="component" value="Unassembled WGS sequence"/>
</dbReference>
<reference evidence="2 3" key="1">
    <citation type="journal article" date="2019" name="Int. J. Syst. Evol. Microbiol.">
        <title>The Global Catalogue of Microorganisms (GCM) 10K type strain sequencing project: providing services to taxonomists for standard genome sequencing and annotation.</title>
        <authorList>
            <consortium name="The Broad Institute Genomics Platform"/>
            <consortium name="The Broad Institute Genome Sequencing Center for Infectious Disease"/>
            <person name="Wu L."/>
            <person name="Ma J."/>
        </authorList>
    </citation>
    <scope>NUCLEOTIDE SEQUENCE [LARGE SCALE GENOMIC DNA]</scope>
    <source>
        <strain evidence="2 3">CGMCC 1.3240</strain>
    </source>
</reference>
<dbReference type="InterPro" id="IPR006311">
    <property type="entry name" value="TAT_signal"/>
</dbReference>